<protein>
    <submittedName>
        <fullName evidence="1">Uncharacterized protein</fullName>
    </submittedName>
</protein>
<gene>
    <name evidence="1" type="ORF">GSOID_T00022295001</name>
</gene>
<sequence>VFKCLLMERYQGCYSRFMWQFLAPGTAGQRFRWYWL</sequence>
<dbReference type="Proteomes" id="UP000011014">
    <property type="component" value="Unassembled WGS sequence"/>
</dbReference>
<dbReference type="EMBL" id="FN655864">
    <property type="protein sequence ID" value="CBY40303.1"/>
    <property type="molecule type" value="Genomic_DNA"/>
</dbReference>
<organism evidence="1">
    <name type="scientific">Oikopleura dioica</name>
    <name type="common">Tunicate</name>
    <dbReference type="NCBI Taxonomy" id="34765"/>
    <lineage>
        <taxon>Eukaryota</taxon>
        <taxon>Metazoa</taxon>
        <taxon>Chordata</taxon>
        <taxon>Tunicata</taxon>
        <taxon>Appendicularia</taxon>
        <taxon>Copelata</taxon>
        <taxon>Oikopleuridae</taxon>
        <taxon>Oikopleura</taxon>
    </lineage>
</organism>
<name>E4YXX0_OIKDI</name>
<proteinExistence type="predicted"/>
<feature type="non-terminal residue" evidence="1">
    <location>
        <position position="1"/>
    </location>
</feature>
<dbReference type="AlphaFoldDB" id="E4YXX0"/>
<evidence type="ECO:0000313" key="1">
    <source>
        <dbReference type="EMBL" id="CBY40303.1"/>
    </source>
</evidence>
<reference evidence="1" key="1">
    <citation type="journal article" date="2010" name="Science">
        <title>Plasticity of animal genome architecture unmasked by rapid evolution of a pelagic tunicate.</title>
        <authorList>
            <person name="Denoeud F."/>
            <person name="Henriet S."/>
            <person name="Mungpakdee S."/>
            <person name="Aury J.M."/>
            <person name="Da Silva C."/>
            <person name="Brinkmann H."/>
            <person name="Mikhaleva J."/>
            <person name="Olsen L.C."/>
            <person name="Jubin C."/>
            <person name="Canestro C."/>
            <person name="Bouquet J.M."/>
            <person name="Danks G."/>
            <person name="Poulain J."/>
            <person name="Campsteijn C."/>
            <person name="Adamski M."/>
            <person name="Cross I."/>
            <person name="Yadetie F."/>
            <person name="Muffato M."/>
            <person name="Louis A."/>
            <person name="Butcher S."/>
            <person name="Tsagkogeorga G."/>
            <person name="Konrad A."/>
            <person name="Singh S."/>
            <person name="Jensen M.F."/>
            <person name="Cong E.H."/>
            <person name="Eikeseth-Otteraa H."/>
            <person name="Noel B."/>
            <person name="Anthouard V."/>
            <person name="Porcel B.M."/>
            <person name="Kachouri-Lafond R."/>
            <person name="Nishino A."/>
            <person name="Ugolini M."/>
            <person name="Chourrout P."/>
            <person name="Nishida H."/>
            <person name="Aasland R."/>
            <person name="Huzurbazar S."/>
            <person name="Westhof E."/>
            <person name="Delsuc F."/>
            <person name="Lehrach H."/>
            <person name="Reinhardt R."/>
            <person name="Weissenbach J."/>
            <person name="Roy S.W."/>
            <person name="Artiguenave F."/>
            <person name="Postlethwait J.H."/>
            <person name="Manak J.R."/>
            <person name="Thompson E.M."/>
            <person name="Jaillon O."/>
            <person name="Du Pasquier L."/>
            <person name="Boudinot P."/>
            <person name="Liberles D.A."/>
            <person name="Volff J.N."/>
            <person name="Philippe H."/>
            <person name="Lenhard B."/>
            <person name="Roest Crollius H."/>
            <person name="Wincker P."/>
            <person name="Chourrout D."/>
        </authorList>
    </citation>
    <scope>NUCLEOTIDE SEQUENCE [LARGE SCALE GENOMIC DNA]</scope>
</reference>
<accession>E4YXX0</accession>